<gene>
    <name evidence="2" type="ORF">N7468_001384</name>
</gene>
<dbReference type="RefSeq" id="XP_058333822.1">
    <property type="nucleotide sequence ID" value="XM_058470681.1"/>
</dbReference>
<sequence length="140" mass="15575">MECFRQIFRCFKAPSKNNEPRAIEIGPPTNFRKEELPACFSDAESVVSPHHSNPERPILTKEPQCVDVASERASGDGKNRGNDRNGGSPTVPQVEGPKPGSQDELEPEQQPQDGAVRLRKRARLMKWLRPASVETQSADK</sequence>
<name>A0A9W9PI90_9EURO</name>
<proteinExistence type="predicted"/>
<reference evidence="2" key="1">
    <citation type="submission" date="2022-11" db="EMBL/GenBank/DDBJ databases">
        <authorList>
            <person name="Petersen C."/>
        </authorList>
    </citation>
    <scope>NUCLEOTIDE SEQUENCE</scope>
    <source>
        <strain evidence="2">IBT 19713</strain>
    </source>
</reference>
<organism evidence="2 3">
    <name type="scientific">Penicillium chermesinum</name>
    <dbReference type="NCBI Taxonomy" id="63820"/>
    <lineage>
        <taxon>Eukaryota</taxon>
        <taxon>Fungi</taxon>
        <taxon>Dikarya</taxon>
        <taxon>Ascomycota</taxon>
        <taxon>Pezizomycotina</taxon>
        <taxon>Eurotiomycetes</taxon>
        <taxon>Eurotiomycetidae</taxon>
        <taxon>Eurotiales</taxon>
        <taxon>Aspergillaceae</taxon>
        <taxon>Penicillium</taxon>
    </lineage>
</organism>
<dbReference type="AlphaFoldDB" id="A0A9W9PI90"/>
<dbReference type="EMBL" id="JAPQKS010000002">
    <property type="protein sequence ID" value="KAJ5246401.1"/>
    <property type="molecule type" value="Genomic_DNA"/>
</dbReference>
<comment type="caution">
    <text evidence="2">The sequence shown here is derived from an EMBL/GenBank/DDBJ whole genome shotgun (WGS) entry which is preliminary data.</text>
</comment>
<protein>
    <submittedName>
        <fullName evidence="2">Uncharacterized protein</fullName>
    </submittedName>
</protein>
<feature type="region of interest" description="Disordered" evidence="1">
    <location>
        <begin position="17"/>
        <end position="117"/>
    </location>
</feature>
<accession>A0A9W9PI90</accession>
<evidence type="ECO:0000313" key="2">
    <source>
        <dbReference type="EMBL" id="KAJ5246401.1"/>
    </source>
</evidence>
<reference evidence="2" key="2">
    <citation type="journal article" date="2023" name="IMA Fungus">
        <title>Comparative genomic study of the Penicillium genus elucidates a diverse pangenome and 15 lateral gene transfer events.</title>
        <authorList>
            <person name="Petersen C."/>
            <person name="Sorensen T."/>
            <person name="Nielsen M.R."/>
            <person name="Sondergaard T.E."/>
            <person name="Sorensen J.L."/>
            <person name="Fitzpatrick D.A."/>
            <person name="Frisvad J.C."/>
            <person name="Nielsen K.L."/>
        </authorList>
    </citation>
    <scope>NUCLEOTIDE SEQUENCE</scope>
    <source>
        <strain evidence="2">IBT 19713</strain>
    </source>
</reference>
<dbReference type="GeneID" id="83197984"/>
<evidence type="ECO:0000256" key="1">
    <source>
        <dbReference type="SAM" id="MobiDB-lite"/>
    </source>
</evidence>
<keyword evidence="3" id="KW-1185">Reference proteome</keyword>
<dbReference type="OrthoDB" id="4154127at2759"/>
<dbReference type="Proteomes" id="UP001150941">
    <property type="component" value="Unassembled WGS sequence"/>
</dbReference>
<evidence type="ECO:0000313" key="3">
    <source>
        <dbReference type="Proteomes" id="UP001150941"/>
    </source>
</evidence>
<feature type="compositionally biased region" description="Basic and acidic residues" evidence="1">
    <location>
        <begin position="69"/>
        <end position="83"/>
    </location>
</feature>